<evidence type="ECO:0000313" key="1">
    <source>
        <dbReference type="EMBL" id="CAE6908909.1"/>
    </source>
</evidence>
<evidence type="ECO:0000313" key="2">
    <source>
        <dbReference type="Proteomes" id="UP000675121"/>
    </source>
</evidence>
<proteinExistence type="predicted"/>
<dbReference type="EMBL" id="CAJNAS010000010">
    <property type="protein sequence ID" value="CAE6908909.1"/>
    <property type="molecule type" value="Genomic_DNA"/>
</dbReference>
<protein>
    <submittedName>
        <fullName evidence="1">Uncharacterized protein</fullName>
    </submittedName>
</protein>
<sequence>MNDQVHPIGGRRRAHSDALRFSCENPLTLDYCSVTPLASASQARKLRLKGQYARSIADPAEVTSMPYFRSRKC</sequence>
<accession>A0A9N8MVI4</accession>
<name>A0A9N8MVI4_9BURK</name>
<reference evidence="1" key="1">
    <citation type="submission" date="2021-02" db="EMBL/GenBank/DDBJ databases">
        <authorList>
            <person name="Vanwijnsberghe S."/>
        </authorList>
    </citation>
    <scope>NUCLEOTIDE SEQUENCE</scope>
    <source>
        <strain evidence="1">R-70211</strain>
    </source>
</reference>
<keyword evidence="2" id="KW-1185">Reference proteome</keyword>
<comment type="caution">
    <text evidence="1">The sequence shown here is derived from an EMBL/GenBank/DDBJ whole genome shotgun (WGS) entry which is preliminary data.</text>
</comment>
<dbReference type="AlphaFoldDB" id="A0A9N8MVI4"/>
<organism evidence="1 2">
    <name type="scientific">Paraburkholderia domus</name>
    <dbReference type="NCBI Taxonomy" id="2793075"/>
    <lineage>
        <taxon>Bacteria</taxon>
        <taxon>Pseudomonadati</taxon>
        <taxon>Pseudomonadota</taxon>
        <taxon>Betaproteobacteria</taxon>
        <taxon>Burkholderiales</taxon>
        <taxon>Burkholderiaceae</taxon>
        <taxon>Paraburkholderia</taxon>
    </lineage>
</organism>
<dbReference type="Proteomes" id="UP000675121">
    <property type="component" value="Unassembled WGS sequence"/>
</dbReference>
<gene>
    <name evidence="1" type="ORF">R70211_03778</name>
</gene>